<evidence type="ECO:0000313" key="3">
    <source>
        <dbReference type="Proteomes" id="UP001431221"/>
    </source>
</evidence>
<dbReference type="Proteomes" id="UP001431221">
    <property type="component" value="Unassembled WGS sequence"/>
</dbReference>
<protein>
    <recommendedName>
        <fullName evidence="4">DUF4760 domain-containing protein</fullName>
    </recommendedName>
</protein>
<keyword evidence="1" id="KW-0812">Transmembrane</keyword>
<keyword evidence="3" id="KW-1185">Reference proteome</keyword>
<dbReference type="RefSeq" id="WP_248152741.1">
    <property type="nucleotide sequence ID" value="NZ_JALNMJ010000004.1"/>
</dbReference>
<sequence length="245" mass="28133">MSSEMFRNAIIFFTLLMGVFVGFVFGTATVDASAGIRNWLSATSGWAAAVAAVVTVFVLLHQIRKSETIAHRRSTEANQLFKEETIEVLHRFNRIWKHAEDTKTFLEAGQSIENYVKALKSELNRIDRQLRKEEYEEYLRLALPMAHAKGTKVLRLMRRVASEKEIPTYNVDGAEFTYVPDDEEWLELLLMDFALMRRALTRLYPDLSEIFANRDHSADRLYQLGKASAEAIGIRQFPDDKNNPL</sequence>
<gene>
    <name evidence="2" type="ORF">M0H32_07410</name>
</gene>
<reference evidence="2" key="1">
    <citation type="submission" date="2022-04" db="EMBL/GenBank/DDBJ databases">
        <title>Roseibium sp. CAU 1639 isolated from mud.</title>
        <authorList>
            <person name="Kim W."/>
        </authorList>
    </citation>
    <scope>NUCLEOTIDE SEQUENCE</scope>
    <source>
        <strain evidence="2">CAU 1639</strain>
    </source>
</reference>
<feature type="transmembrane region" description="Helical" evidence="1">
    <location>
        <begin position="42"/>
        <end position="63"/>
    </location>
</feature>
<dbReference type="EMBL" id="JALNMJ010000004">
    <property type="protein sequence ID" value="MCK7611981.1"/>
    <property type="molecule type" value="Genomic_DNA"/>
</dbReference>
<evidence type="ECO:0000256" key="1">
    <source>
        <dbReference type="SAM" id="Phobius"/>
    </source>
</evidence>
<keyword evidence="1" id="KW-1133">Transmembrane helix</keyword>
<evidence type="ECO:0000313" key="2">
    <source>
        <dbReference type="EMBL" id="MCK7611981.1"/>
    </source>
</evidence>
<name>A0ABT0GRS2_9HYPH</name>
<accession>A0ABT0GRS2</accession>
<proteinExistence type="predicted"/>
<keyword evidence="1" id="KW-0472">Membrane</keyword>
<evidence type="ECO:0008006" key="4">
    <source>
        <dbReference type="Google" id="ProtNLM"/>
    </source>
</evidence>
<organism evidence="2 3">
    <name type="scientific">Roseibium sediminicola</name>
    <dbReference type="NCBI Taxonomy" id="2933272"/>
    <lineage>
        <taxon>Bacteria</taxon>
        <taxon>Pseudomonadati</taxon>
        <taxon>Pseudomonadota</taxon>
        <taxon>Alphaproteobacteria</taxon>
        <taxon>Hyphomicrobiales</taxon>
        <taxon>Stappiaceae</taxon>
        <taxon>Roseibium</taxon>
    </lineage>
</organism>
<comment type="caution">
    <text evidence="2">The sequence shown here is derived from an EMBL/GenBank/DDBJ whole genome shotgun (WGS) entry which is preliminary data.</text>
</comment>